<comment type="caution">
    <text evidence="1">The sequence shown here is derived from an EMBL/GenBank/DDBJ whole genome shotgun (WGS) entry which is preliminary data.</text>
</comment>
<protein>
    <submittedName>
        <fullName evidence="1">Uncharacterized protein</fullName>
    </submittedName>
</protein>
<dbReference type="GeneID" id="79868665"/>
<gene>
    <name evidence="1" type="ORF">BWZ43_09705</name>
</gene>
<dbReference type="Proteomes" id="UP000189761">
    <property type="component" value="Unassembled WGS sequence"/>
</dbReference>
<accession>A0A8E2I8D4</accession>
<name>A0A8E2I8D4_9BACI</name>
<evidence type="ECO:0000313" key="1">
    <source>
        <dbReference type="EMBL" id="OOP68564.1"/>
    </source>
</evidence>
<dbReference type="InterPro" id="IPR043128">
    <property type="entry name" value="Rev_trsase/Diguanyl_cyclase"/>
</dbReference>
<organism evidence="1 2">
    <name type="scientific">Heyndrickxia oleronia</name>
    <dbReference type="NCBI Taxonomy" id="38875"/>
    <lineage>
        <taxon>Bacteria</taxon>
        <taxon>Bacillati</taxon>
        <taxon>Bacillota</taxon>
        <taxon>Bacilli</taxon>
        <taxon>Bacillales</taxon>
        <taxon>Bacillaceae</taxon>
        <taxon>Heyndrickxia</taxon>
    </lineage>
</organism>
<dbReference type="RefSeq" id="WP_078110068.1">
    <property type="nucleotide sequence ID" value="NZ_BOQX01000004.1"/>
</dbReference>
<keyword evidence="2" id="KW-1185">Reference proteome</keyword>
<dbReference type="Gene3D" id="3.30.70.270">
    <property type="match status" value="1"/>
</dbReference>
<dbReference type="AlphaFoldDB" id="A0A8E2I8D4"/>
<dbReference type="EMBL" id="MTLA01000100">
    <property type="protein sequence ID" value="OOP68564.1"/>
    <property type="molecule type" value="Genomic_DNA"/>
</dbReference>
<reference evidence="1 2" key="1">
    <citation type="submission" date="2017-01" db="EMBL/GenBank/DDBJ databases">
        <title>Draft genome sequence of Bacillus oleronius.</title>
        <authorList>
            <person name="Allam M."/>
        </authorList>
    </citation>
    <scope>NUCLEOTIDE SEQUENCE [LARGE SCALE GENOMIC DNA]</scope>
    <source>
        <strain evidence="1 2">DSM 9356</strain>
    </source>
</reference>
<proteinExistence type="predicted"/>
<sequence length="431" mass="49479">MKIKVGIIGPQDSVKYILQVAESYKDIDFIPFSYEATEDTLTILKENDHMIDQWLFSGQAPYHFALENGVITESRGSYPSLQGSSFFGTLLGAVLNEGEIIRNFSIDTISDSVFQTADEDHFLHTLQFYSFPYRGYMPSDELVAFHQNLYEEGKIDVALTCIRSVYLQLKNLGIPCYRVKPTQSAIKIQLDLLKERSLSGKYRMSQLAIFGAEVIQEEKYPSYKLKHQILDLSRLLLDFTEETKGSFVQMGDGLFVIYTTKGELDLSIDGKRIENLMKTIHIQTGLKIRVGLGYGMTVFEADQHLRYALQHAREHKSETFVLVNEEKEVTEFYHQESTIQFHTRKWGKEWEKKFKEASISPGMVSKIESLANHYRKTHITTNDLSIWLNSSERNGRRLLGELEKLGLAIATGEEQSGHRGRPRKIYKLLFV</sequence>
<evidence type="ECO:0000313" key="2">
    <source>
        <dbReference type="Proteomes" id="UP000189761"/>
    </source>
</evidence>